<dbReference type="CDD" id="cd00075">
    <property type="entry name" value="HATPase"/>
    <property type="match status" value="1"/>
</dbReference>
<dbReference type="CDD" id="cd00130">
    <property type="entry name" value="PAS"/>
    <property type="match status" value="3"/>
</dbReference>
<dbReference type="InterPro" id="IPR035965">
    <property type="entry name" value="PAS-like_dom_sf"/>
</dbReference>
<dbReference type="InterPro" id="IPR003594">
    <property type="entry name" value="HATPase_dom"/>
</dbReference>
<keyword evidence="6" id="KW-0418">Kinase</keyword>
<sequence>MDIELRSKIDLASLWEHVEEAVCLLDSEWRFIYANRRTEQLAGKRREELYGIVVWELLPDNWIRRARSIYEEEAATGRPARFEDYSPVTDRWYSVQALPLPAGLAVVFRDVTEERKHSQRLDQRYESLFRQNQDSVFQMDLEGRFMLVNPAMSAVTGYAEEELVGSAFEPLLHPDERMRAREHFRQASSGQPQHREYRVVAKDGREKCAQVTNFPIVVDGRVIGIFGIGKDITSQKRSETKVREAEQRLRSLIAHHSDAILRLDAEGRVKECNPAGQQLFGAASEELAGQKADKLAKLDRATSEALSRLWENAEGQLSAQALPLPLPLPLTLRGGEVILAEVELVPILLNGAKDGAYLIVKDLTHKLETERLLLKSEKLQTAGQLAAAVAHEIRNPLTSLKGFVRLLETYNERADKAYMFQILQEEITRIEAITNELLLLAKPQKSVVKPLRLNAVLEAVATLMSPQALLKGIELKLEPLPEAVVLGEEYAIKQVFVNLIKNAIEVMEKGEIRIELQSAEDGWLAMVADQGGGMPEECLDRLGEPFYSTKEKGTGLGLMVTKRILEGHEGSIEFFSRKGVGTVVEVYLPQESPLLRRRVAEEGGHAAERGVARAERLGYSGSKEGNEERGGSA</sequence>
<dbReference type="SMART" id="SM00091">
    <property type="entry name" value="PAS"/>
    <property type="match status" value="3"/>
</dbReference>
<keyword evidence="5" id="KW-0547">Nucleotide-binding</keyword>
<dbReference type="InterPro" id="IPR004358">
    <property type="entry name" value="Sig_transdc_His_kin-like_C"/>
</dbReference>
<keyword evidence="8" id="KW-0902">Two-component regulatory system</keyword>
<dbReference type="Gene3D" id="1.10.287.130">
    <property type="match status" value="1"/>
</dbReference>
<dbReference type="EC" id="2.7.13.3" evidence="2"/>
<reference evidence="13 14" key="1">
    <citation type="submission" date="2020-04" db="EMBL/GenBank/DDBJ databases">
        <title>Novel Paenibacillus strain UniB2 isolated from commercial digestive syrup.</title>
        <authorList>
            <person name="Thorat V."/>
            <person name="Kirdat K."/>
            <person name="Tiwarekar B."/>
            <person name="Yadav A."/>
        </authorList>
    </citation>
    <scope>NUCLEOTIDE SEQUENCE [LARGE SCALE GENOMIC DNA]</scope>
    <source>
        <strain evidence="13 14">UniB2</strain>
    </source>
</reference>
<dbReference type="InterPro" id="IPR005467">
    <property type="entry name" value="His_kinase_dom"/>
</dbReference>
<dbReference type="Pfam" id="PF08448">
    <property type="entry name" value="PAS_4"/>
    <property type="match status" value="2"/>
</dbReference>
<evidence type="ECO:0000259" key="10">
    <source>
        <dbReference type="PROSITE" id="PS50109"/>
    </source>
</evidence>
<dbReference type="SUPFAM" id="SSF47384">
    <property type="entry name" value="Homodimeric domain of signal transducing histidine kinase"/>
    <property type="match status" value="1"/>
</dbReference>
<dbReference type="InterPro" id="IPR013656">
    <property type="entry name" value="PAS_4"/>
</dbReference>
<dbReference type="SUPFAM" id="SSF55874">
    <property type="entry name" value="ATPase domain of HSP90 chaperone/DNA topoisomerase II/histidine kinase"/>
    <property type="match status" value="1"/>
</dbReference>
<feature type="compositionally biased region" description="Basic and acidic residues" evidence="9">
    <location>
        <begin position="602"/>
        <end position="616"/>
    </location>
</feature>
<dbReference type="SMART" id="SM00388">
    <property type="entry name" value="HisKA"/>
    <property type="match status" value="1"/>
</dbReference>
<dbReference type="Pfam" id="PF02518">
    <property type="entry name" value="HATPase_c"/>
    <property type="match status" value="1"/>
</dbReference>
<evidence type="ECO:0000256" key="4">
    <source>
        <dbReference type="ARBA" id="ARBA00022679"/>
    </source>
</evidence>
<dbReference type="Pfam" id="PF00989">
    <property type="entry name" value="PAS"/>
    <property type="match status" value="1"/>
</dbReference>
<proteinExistence type="predicted"/>
<dbReference type="SMART" id="SM00387">
    <property type="entry name" value="HATPase_c"/>
    <property type="match status" value="1"/>
</dbReference>
<dbReference type="PROSITE" id="PS50109">
    <property type="entry name" value="HIS_KIN"/>
    <property type="match status" value="1"/>
</dbReference>
<dbReference type="InterPro" id="IPR000700">
    <property type="entry name" value="PAS-assoc_C"/>
</dbReference>
<evidence type="ECO:0000259" key="12">
    <source>
        <dbReference type="PROSITE" id="PS50113"/>
    </source>
</evidence>
<evidence type="ECO:0000256" key="3">
    <source>
        <dbReference type="ARBA" id="ARBA00022553"/>
    </source>
</evidence>
<feature type="domain" description="PAS" evidence="11">
    <location>
        <begin position="121"/>
        <end position="191"/>
    </location>
</feature>
<evidence type="ECO:0000256" key="1">
    <source>
        <dbReference type="ARBA" id="ARBA00000085"/>
    </source>
</evidence>
<evidence type="ECO:0000313" key="14">
    <source>
        <dbReference type="Proteomes" id="UP000502136"/>
    </source>
</evidence>
<feature type="compositionally biased region" description="Basic and acidic residues" evidence="9">
    <location>
        <begin position="624"/>
        <end position="633"/>
    </location>
</feature>
<dbReference type="PROSITE" id="PS50113">
    <property type="entry name" value="PAC"/>
    <property type="match status" value="1"/>
</dbReference>
<dbReference type="InterPro" id="IPR036097">
    <property type="entry name" value="HisK_dim/P_sf"/>
</dbReference>
<keyword evidence="14" id="KW-1185">Reference proteome</keyword>
<feature type="domain" description="Histidine kinase" evidence="10">
    <location>
        <begin position="388"/>
        <end position="592"/>
    </location>
</feature>
<dbReference type="Proteomes" id="UP000502136">
    <property type="component" value="Chromosome"/>
</dbReference>
<dbReference type="InterPro" id="IPR001610">
    <property type="entry name" value="PAC"/>
</dbReference>
<evidence type="ECO:0000256" key="9">
    <source>
        <dbReference type="SAM" id="MobiDB-lite"/>
    </source>
</evidence>
<feature type="region of interest" description="Disordered" evidence="9">
    <location>
        <begin position="602"/>
        <end position="633"/>
    </location>
</feature>
<keyword evidence="3" id="KW-0597">Phosphoprotein</keyword>
<dbReference type="PANTHER" id="PTHR43065:SF34">
    <property type="entry name" value="SPORULATION KINASE A"/>
    <property type="match status" value="1"/>
</dbReference>
<feature type="domain" description="PAS" evidence="11">
    <location>
        <begin position="7"/>
        <end position="51"/>
    </location>
</feature>
<dbReference type="PROSITE" id="PS50112">
    <property type="entry name" value="PAS"/>
    <property type="match status" value="3"/>
</dbReference>
<dbReference type="InterPro" id="IPR036890">
    <property type="entry name" value="HATPase_C_sf"/>
</dbReference>
<dbReference type="GO" id="GO:0005524">
    <property type="term" value="F:ATP binding"/>
    <property type="evidence" value="ECO:0007669"/>
    <property type="project" value="UniProtKB-KW"/>
</dbReference>
<evidence type="ECO:0000256" key="7">
    <source>
        <dbReference type="ARBA" id="ARBA00022840"/>
    </source>
</evidence>
<dbReference type="Gene3D" id="3.30.565.10">
    <property type="entry name" value="Histidine kinase-like ATPase, C-terminal domain"/>
    <property type="match status" value="1"/>
</dbReference>
<dbReference type="GO" id="GO:0000155">
    <property type="term" value="F:phosphorelay sensor kinase activity"/>
    <property type="evidence" value="ECO:0007669"/>
    <property type="project" value="InterPro"/>
</dbReference>
<evidence type="ECO:0000256" key="5">
    <source>
        <dbReference type="ARBA" id="ARBA00022741"/>
    </source>
</evidence>
<accession>A0A6H2H0U2</accession>
<dbReference type="NCBIfam" id="TIGR00229">
    <property type="entry name" value="sensory_box"/>
    <property type="match status" value="3"/>
</dbReference>
<evidence type="ECO:0000256" key="6">
    <source>
        <dbReference type="ARBA" id="ARBA00022777"/>
    </source>
</evidence>
<dbReference type="InterPro" id="IPR000014">
    <property type="entry name" value="PAS"/>
</dbReference>
<name>A0A6H2H0U2_9BACL</name>
<dbReference type="GO" id="GO:0006355">
    <property type="term" value="P:regulation of DNA-templated transcription"/>
    <property type="evidence" value="ECO:0007669"/>
    <property type="project" value="InterPro"/>
</dbReference>
<evidence type="ECO:0000259" key="11">
    <source>
        <dbReference type="PROSITE" id="PS50112"/>
    </source>
</evidence>
<dbReference type="Gene3D" id="3.30.450.20">
    <property type="entry name" value="PAS domain"/>
    <property type="match status" value="3"/>
</dbReference>
<dbReference type="InterPro" id="IPR003661">
    <property type="entry name" value="HisK_dim/P_dom"/>
</dbReference>
<dbReference type="KEGG" id="palr:HGI30_16615"/>
<keyword evidence="4" id="KW-0808">Transferase</keyword>
<dbReference type="AlphaFoldDB" id="A0A6H2H0U2"/>
<organism evidence="13 14">
    <name type="scientific">Paenibacillus albicereus</name>
    <dbReference type="NCBI Taxonomy" id="2726185"/>
    <lineage>
        <taxon>Bacteria</taxon>
        <taxon>Bacillati</taxon>
        <taxon>Bacillota</taxon>
        <taxon>Bacilli</taxon>
        <taxon>Bacillales</taxon>
        <taxon>Paenibacillaceae</taxon>
        <taxon>Paenibacillus</taxon>
    </lineage>
</organism>
<dbReference type="InterPro" id="IPR013767">
    <property type="entry name" value="PAS_fold"/>
</dbReference>
<evidence type="ECO:0000256" key="2">
    <source>
        <dbReference type="ARBA" id="ARBA00012438"/>
    </source>
</evidence>
<dbReference type="PANTHER" id="PTHR43065">
    <property type="entry name" value="SENSOR HISTIDINE KINASE"/>
    <property type="match status" value="1"/>
</dbReference>
<keyword evidence="7" id="KW-0067">ATP-binding</keyword>
<comment type="catalytic activity">
    <reaction evidence="1">
        <text>ATP + protein L-histidine = ADP + protein N-phospho-L-histidine.</text>
        <dbReference type="EC" id="2.7.13.3"/>
    </reaction>
</comment>
<feature type="domain" description="PAC" evidence="12">
    <location>
        <begin position="193"/>
        <end position="244"/>
    </location>
</feature>
<dbReference type="RefSeq" id="WP_168908585.1">
    <property type="nucleotide sequence ID" value="NZ_CP051428.1"/>
</dbReference>
<evidence type="ECO:0000256" key="8">
    <source>
        <dbReference type="ARBA" id="ARBA00023012"/>
    </source>
</evidence>
<dbReference type="PRINTS" id="PR00344">
    <property type="entry name" value="BCTRLSENSOR"/>
</dbReference>
<dbReference type="SMART" id="SM00086">
    <property type="entry name" value="PAC"/>
    <property type="match status" value="1"/>
</dbReference>
<dbReference type="SUPFAM" id="SSF55785">
    <property type="entry name" value="PYP-like sensor domain (PAS domain)"/>
    <property type="match status" value="3"/>
</dbReference>
<dbReference type="Pfam" id="PF00512">
    <property type="entry name" value="HisKA"/>
    <property type="match status" value="1"/>
</dbReference>
<dbReference type="EMBL" id="CP051428">
    <property type="protein sequence ID" value="QJC53036.1"/>
    <property type="molecule type" value="Genomic_DNA"/>
</dbReference>
<dbReference type="CDD" id="cd00082">
    <property type="entry name" value="HisKA"/>
    <property type="match status" value="1"/>
</dbReference>
<gene>
    <name evidence="13" type="ORF">HGI30_16615</name>
</gene>
<feature type="domain" description="PAS" evidence="11">
    <location>
        <begin position="245"/>
        <end position="290"/>
    </location>
</feature>
<evidence type="ECO:0000313" key="13">
    <source>
        <dbReference type="EMBL" id="QJC53036.1"/>
    </source>
</evidence>
<protein>
    <recommendedName>
        <fullName evidence="2">histidine kinase</fullName>
        <ecNumber evidence="2">2.7.13.3</ecNumber>
    </recommendedName>
</protein>